<dbReference type="PIRSF" id="PIRSF036654">
    <property type="entry name" value="UCP036654"/>
    <property type="match status" value="1"/>
</dbReference>
<dbReference type="PANTHER" id="PTHR43260:SF1">
    <property type="entry name" value="KSDD-LIKE STEROID DEHYDROGENASE RV0785"/>
    <property type="match status" value="1"/>
</dbReference>
<evidence type="ECO:0000256" key="2">
    <source>
        <dbReference type="ARBA" id="ARBA00022630"/>
    </source>
</evidence>
<dbReference type="InterPro" id="IPR036188">
    <property type="entry name" value="FAD/NAD-bd_sf"/>
</dbReference>
<proteinExistence type="predicted"/>
<dbReference type="Pfam" id="PF00890">
    <property type="entry name" value="FAD_binding_2"/>
    <property type="match status" value="1"/>
</dbReference>
<evidence type="ECO:0000256" key="1">
    <source>
        <dbReference type="ARBA" id="ARBA00001974"/>
    </source>
</evidence>
<dbReference type="InterPro" id="IPR003953">
    <property type="entry name" value="FAD-dep_OxRdtase_2_FAD-bd"/>
</dbReference>
<organism evidence="5 6">
    <name type="scientific">Mesorhizobium dulcispinae</name>
    <dbReference type="NCBI Taxonomy" id="3072316"/>
    <lineage>
        <taxon>Bacteria</taxon>
        <taxon>Pseudomonadati</taxon>
        <taxon>Pseudomonadota</taxon>
        <taxon>Alphaproteobacteria</taxon>
        <taxon>Hyphomicrobiales</taxon>
        <taxon>Phyllobacteriaceae</taxon>
        <taxon>Mesorhizobium</taxon>
    </lineage>
</organism>
<dbReference type="SUPFAM" id="SSF51905">
    <property type="entry name" value="FAD/NAD(P)-binding domain"/>
    <property type="match status" value="1"/>
</dbReference>
<evidence type="ECO:0000313" key="5">
    <source>
        <dbReference type="EMBL" id="MDX8474709.1"/>
    </source>
</evidence>
<reference evidence="5 6" key="1">
    <citation type="submission" date="2023-08" db="EMBL/GenBank/DDBJ databases">
        <title>Implementing the SeqCode for naming new Mesorhizobium species isolated from Vachellia karroo root nodules.</title>
        <authorList>
            <person name="Van Lill M."/>
        </authorList>
    </citation>
    <scope>NUCLEOTIDE SEQUENCE [LARGE SCALE GENOMIC DNA]</scope>
    <source>
        <strain evidence="5 6">VK23A</strain>
    </source>
</reference>
<dbReference type="PANTHER" id="PTHR43260">
    <property type="entry name" value="3-KETOSTEROID-DELTA-1-DEHYDROGENASE"/>
    <property type="match status" value="1"/>
</dbReference>
<dbReference type="RefSeq" id="WP_320317819.1">
    <property type="nucleotide sequence ID" value="NZ_JAVIIX010000013.1"/>
</dbReference>
<dbReference type="EMBL" id="JAVIIZ010000014">
    <property type="protein sequence ID" value="MDX8474709.1"/>
    <property type="molecule type" value="Genomic_DNA"/>
</dbReference>
<gene>
    <name evidence="5" type="ORF">RFM27_21720</name>
</gene>
<protein>
    <submittedName>
        <fullName evidence="5">FAD-binding dehydrogenase</fullName>
    </submittedName>
</protein>
<name>A0ABU4XJ51_9HYPH</name>
<dbReference type="Gene3D" id="3.90.700.10">
    <property type="entry name" value="Succinate dehydrogenase/fumarate reductase flavoprotein, catalytic domain"/>
    <property type="match status" value="1"/>
</dbReference>
<accession>A0ABU4XJ51</accession>
<evidence type="ECO:0000313" key="6">
    <source>
        <dbReference type="Proteomes" id="UP001271780"/>
    </source>
</evidence>
<evidence type="ECO:0000256" key="3">
    <source>
        <dbReference type="ARBA" id="ARBA00023002"/>
    </source>
</evidence>
<comment type="caution">
    <text evidence="5">The sequence shown here is derived from an EMBL/GenBank/DDBJ whole genome shotgun (WGS) entry which is preliminary data.</text>
</comment>
<dbReference type="Proteomes" id="UP001271780">
    <property type="component" value="Unassembled WGS sequence"/>
</dbReference>
<keyword evidence="6" id="KW-1185">Reference proteome</keyword>
<evidence type="ECO:0000259" key="4">
    <source>
        <dbReference type="Pfam" id="PF00890"/>
    </source>
</evidence>
<keyword evidence="2" id="KW-0285">Flavoprotein</keyword>
<sequence length="552" mass="59914">MADDADVIIVGAGLAGLVAAAELADAGRKIIIVDQEPEQSLGGQAFWSFGGLFLVNSPEQRRMRIRDSHDLALEDWMGTAAFDRPEDFWPRKWAEAYVGFAAGEKRSWLVERGLKFFPVVGWAERGGGNASGHGNSVPRFHITWGTGPGVIEPFVLRVREAQKRGLIQFKFRHRVNEIIRSGKTVTGVRGDVLEPSSVERGHKSSRAVTGDFEFHAQAVIVASGGIGGNHELVRKNWPERLGAPPRRMITGVPDHVDGRMLAISEAAGGSIINRDRMWHYVEGIKNWAPIWTEHAIRILPGPSSLWLDARGRRLPVPLYPGFDTLATLSHIMGTGLDYSWFILTKKIIQKEFALSGSEQNPDLTGKSWRQVLGRATSGIPGPVKAFMEKGEDFIVEADLSKLVARMNALAGGEPLLDVAQVEREIRARDMQLDNPFSKDAQITALRGARAYLGDRLIRTARPHKMLDPANGPLIAVRLNILTRKTLGGLQTDLDSRVLDAEGQPVPGLYAVGEVAGFGGGGVHGYAALEGTFLGGCIFSGRSAGRAAGKAVG</sequence>
<feature type="domain" description="FAD-dependent oxidoreductase 2 FAD-binding" evidence="4">
    <location>
        <begin position="6"/>
        <end position="533"/>
    </location>
</feature>
<comment type="cofactor">
    <cofactor evidence="1">
        <name>FAD</name>
        <dbReference type="ChEBI" id="CHEBI:57692"/>
    </cofactor>
</comment>
<dbReference type="InterPro" id="IPR014614">
    <property type="entry name" value="KsdD_DH"/>
</dbReference>
<dbReference type="NCBIfam" id="NF009472">
    <property type="entry name" value="PRK12834.1"/>
    <property type="match status" value="1"/>
</dbReference>
<keyword evidence="3" id="KW-0560">Oxidoreductase</keyword>
<dbReference type="InterPro" id="IPR027477">
    <property type="entry name" value="Succ_DH/fumarate_Rdtase_cat_sf"/>
</dbReference>
<dbReference type="Gene3D" id="3.50.50.60">
    <property type="entry name" value="FAD/NAD(P)-binding domain"/>
    <property type="match status" value="2"/>
</dbReference>